<comment type="caution">
    <text evidence="2">The sequence shown here is derived from an EMBL/GenBank/DDBJ whole genome shotgun (WGS) entry which is preliminary data.</text>
</comment>
<sequence length="211" mass="22285">MDWIINNMPVISLVLGVALLLFLNMKCKLNSFIALLLSAIFVGILNGMQLTDTLATVKAGFGSTLGSLALIIGFGAILGKLMVDSGAAQRISSTLLDKFGVKKVEWALIIIGAVFGISVFHEVAFMILAPLVISIAKEAKVPYMRLGITMVAATTLSHSLFPPQPGPTALVDAYGADMGMVYIFGVVVFIPAVLAAGIILPRLPESSCRGY</sequence>
<dbReference type="Proteomes" id="UP000602050">
    <property type="component" value="Unassembled WGS sequence"/>
</dbReference>
<keyword evidence="1" id="KW-1133">Transmembrane helix</keyword>
<dbReference type="RefSeq" id="WP_268235414.1">
    <property type="nucleotide sequence ID" value="NZ_BMEV01000020.1"/>
</dbReference>
<feature type="transmembrane region" description="Helical" evidence="1">
    <location>
        <begin position="59"/>
        <end position="78"/>
    </location>
</feature>
<reference evidence="2" key="2">
    <citation type="submission" date="2020-09" db="EMBL/GenBank/DDBJ databases">
        <authorList>
            <person name="Sun Q."/>
            <person name="Zhou Y."/>
        </authorList>
    </citation>
    <scope>NUCLEOTIDE SEQUENCE</scope>
    <source>
        <strain evidence="2">CGMCC 1.12360</strain>
    </source>
</reference>
<protein>
    <recommendedName>
        <fullName evidence="4">Gluconate permease</fullName>
    </recommendedName>
</protein>
<dbReference type="Pfam" id="PF02447">
    <property type="entry name" value="GntP_permease"/>
    <property type="match status" value="1"/>
</dbReference>
<dbReference type="AlphaFoldDB" id="A0A8J2ZSF5"/>
<feature type="transmembrane region" description="Helical" evidence="1">
    <location>
        <begin position="29"/>
        <end position="47"/>
    </location>
</feature>
<reference evidence="2" key="1">
    <citation type="journal article" date="2014" name="Int. J. Syst. Evol. Microbiol.">
        <title>Complete genome sequence of Corynebacterium casei LMG S-19264T (=DSM 44701T), isolated from a smear-ripened cheese.</title>
        <authorList>
            <consortium name="US DOE Joint Genome Institute (JGI-PGF)"/>
            <person name="Walter F."/>
            <person name="Albersmeier A."/>
            <person name="Kalinowski J."/>
            <person name="Ruckert C."/>
        </authorList>
    </citation>
    <scope>NUCLEOTIDE SEQUENCE</scope>
    <source>
        <strain evidence="2">CGMCC 1.12360</strain>
    </source>
</reference>
<organism evidence="2 3">
    <name type="scientific">Compostibacillus humi</name>
    <dbReference type="NCBI Taxonomy" id="1245525"/>
    <lineage>
        <taxon>Bacteria</taxon>
        <taxon>Bacillati</taxon>
        <taxon>Bacillota</taxon>
        <taxon>Bacilli</taxon>
        <taxon>Bacillales</taxon>
        <taxon>Bacillaceae</taxon>
        <taxon>Compostibacillus</taxon>
    </lineage>
</organism>
<feature type="transmembrane region" description="Helical" evidence="1">
    <location>
        <begin position="181"/>
        <end position="200"/>
    </location>
</feature>
<keyword evidence="1" id="KW-0812">Transmembrane</keyword>
<keyword evidence="3" id="KW-1185">Reference proteome</keyword>
<proteinExistence type="predicted"/>
<evidence type="ECO:0000256" key="1">
    <source>
        <dbReference type="SAM" id="Phobius"/>
    </source>
</evidence>
<dbReference type="GO" id="GO:0005886">
    <property type="term" value="C:plasma membrane"/>
    <property type="evidence" value="ECO:0007669"/>
    <property type="project" value="TreeGrafter"/>
</dbReference>
<evidence type="ECO:0000313" key="2">
    <source>
        <dbReference type="EMBL" id="GGH74728.1"/>
    </source>
</evidence>
<dbReference type="PANTHER" id="PTHR30354:SF20">
    <property type="entry name" value="HIGH-AFFINITY GLUCONATE TRANSPORTER"/>
    <property type="match status" value="1"/>
</dbReference>
<dbReference type="InterPro" id="IPR003474">
    <property type="entry name" value="Glcn_transporter"/>
</dbReference>
<evidence type="ECO:0008006" key="4">
    <source>
        <dbReference type="Google" id="ProtNLM"/>
    </source>
</evidence>
<feature type="transmembrane region" description="Helical" evidence="1">
    <location>
        <begin position="106"/>
        <end position="131"/>
    </location>
</feature>
<dbReference type="GO" id="GO:0015128">
    <property type="term" value="F:gluconate transmembrane transporter activity"/>
    <property type="evidence" value="ECO:0007669"/>
    <property type="project" value="InterPro"/>
</dbReference>
<accession>A0A8J2ZSF5</accession>
<dbReference type="PANTHER" id="PTHR30354">
    <property type="entry name" value="GNT FAMILY GLUCONATE TRANSPORTER"/>
    <property type="match status" value="1"/>
</dbReference>
<gene>
    <name evidence="2" type="ORF">GCM10010978_13860</name>
</gene>
<feature type="transmembrane region" description="Helical" evidence="1">
    <location>
        <begin position="7"/>
        <end position="23"/>
    </location>
</feature>
<name>A0A8J2ZSF5_9BACI</name>
<evidence type="ECO:0000313" key="3">
    <source>
        <dbReference type="Proteomes" id="UP000602050"/>
    </source>
</evidence>
<keyword evidence="1" id="KW-0472">Membrane</keyword>
<dbReference type="EMBL" id="BMEV01000020">
    <property type="protein sequence ID" value="GGH74728.1"/>
    <property type="molecule type" value="Genomic_DNA"/>
</dbReference>